<dbReference type="NCBIfam" id="TIGR04256">
    <property type="entry name" value="GxxExxY"/>
    <property type="match status" value="1"/>
</dbReference>
<comment type="caution">
    <text evidence="1">The sequence shown here is derived from an EMBL/GenBank/DDBJ whole genome shotgun (WGS) entry which is preliminary data.</text>
</comment>
<dbReference type="Proteomes" id="UP001594351">
    <property type="component" value="Unassembled WGS sequence"/>
</dbReference>
<protein>
    <submittedName>
        <fullName evidence="1">GxxExxY protein</fullName>
    </submittedName>
</protein>
<gene>
    <name evidence="1" type="ORF">ACFL27_12640</name>
</gene>
<evidence type="ECO:0000313" key="1">
    <source>
        <dbReference type="EMBL" id="MFC1851034.1"/>
    </source>
</evidence>
<evidence type="ECO:0000313" key="2">
    <source>
        <dbReference type="Proteomes" id="UP001594351"/>
    </source>
</evidence>
<accession>A0ABV6YXV8</accession>
<reference evidence="1 2" key="1">
    <citation type="submission" date="2024-09" db="EMBL/GenBank/DDBJ databases">
        <title>Laminarin stimulates single cell rates of sulfate reduction while oxygen inhibits transcriptomic activity in coastal marine sediment.</title>
        <authorList>
            <person name="Lindsay M."/>
            <person name="Orcutt B."/>
            <person name="Emerson D."/>
            <person name="Stepanauskas R."/>
            <person name="D'Angelo T."/>
        </authorList>
    </citation>
    <scope>NUCLEOTIDE SEQUENCE [LARGE SCALE GENOMIC DNA]</scope>
    <source>
        <strain evidence="1">SAG AM-311-K15</strain>
    </source>
</reference>
<dbReference type="Pfam" id="PF13366">
    <property type="entry name" value="PDDEXK_3"/>
    <property type="match status" value="1"/>
</dbReference>
<organism evidence="1 2">
    <name type="scientific">candidate division CSSED10-310 bacterium</name>
    <dbReference type="NCBI Taxonomy" id="2855610"/>
    <lineage>
        <taxon>Bacteria</taxon>
        <taxon>Bacteria division CSSED10-310</taxon>
    </lineage>
</organism>
<sequence length="125" mass="14816">MEKDKKTYAIIGAAMEVHRIMGPGHLEAVYHECTQIEFEERNMPFISKPKLELYYKKRKLKKFYVPDFKVYHEYIVEIKAEKALCKEDEAQIINSLKTSKHRIGLLINFGEASLRYRRFINSSDQ</sequence>
<dbReference type="EMBL" id="JBHPBY010000145">
    <property type="protein sequence ID" value="MFC1851034.1"/>
    <property type="molecule type" value="Genomic_DNA"/>
</dbReference>
<keyword evidence="2" id="KW-1185">Reference proteome</keyword>
<proteinExistence type="predicted"/>
<dbReference type="InterPro" id="IPR026350">
    <property type="entry name" value="GxxExxY"/>
</dbReference>
<name>A0ABV6YXV8_UNCC1</name>